<comment type="caution">
    <text evidence="12">The sequence shown here is derived from an EMBL/GenBank/DDBJ whole genome shotgun (WGS) entry which is preliminary data.</text>
</comment>
<dbReference type="Gene3D" id="3.40.50.300">
    <property type="entry name" value="P-loop containing nucleotide triphosphate hydrolases"/>
    <property type="match status" value="2"/>
</dbReference>
<evidence type="ECO:0000256" key="6">
    <source>
        <dbReference type="ARBA" id="ARBA00023235"/>
    </source>
</evidence>
<accession>A0ABS0QH38</accession>
<evidence type="ECO:0000256" key="3">
    <source>
        <dbReference type="ARBA" id="ARBA00022801"/>
    </source>
</evidence>
<evidence type="ECO:0000256" key="5">
    <source>
        <dbReference type="ARBA" id="ARBA00022840"/>
    </source>
</evidence>
<keyword evidence="4 12" id="KW-0347">Helicase</keyword>
<keyword evidence="13" id="KW-1185">Reference proteome</keyword>
<dbReference type="InterPro" id="IPR006935">
    <property type="entry name" value="Helicase/UvrB_N"/>
</dbReference>
<dbReference type="PANTHER" id="PTHR11274:SF0">
    <property type="entry name" value="GENERAL TRANSCRIPTION AND DNA REPAIR FACTOR IIH HELICASE SUBUNIT XPB"/>
    <property type="match status" value="1"/>
</dbReference>
<dbReference type="InterPro" id="IPR027417">
    <property type="entry name" value="P-loop_NTPase"/>
</dbReference>
<name>A0ABS0QH38_THEVU</name>
<dbReference type="GO" id="GO:0004386">
    <property type="term" value="F:helicase activity"/>
    <property type="evidence" value="ECO:0007669"/>
    <property type="project" value="UniProtKB-KW"/>
</dbReference>
<evidence type="ECO:0000256" key="8">
    <source>
        <dbReference type="ARBA" id="ARBA00034808"/>
    </source>
</evidence>
<feature type="domain" description="Helicase C-terminal" evidence="11">
    <location>
        <begin position="407"/>
        <end position="552"/>
    </location>
</feature>
<evidence type="ECO:0000259" key="10">
    <source>
        <dbReference type="PROSITE" id="PS51192"/>
    </source>
</evidence>
<dbReference type="PROSITE" id="PS51194">
    <property type="entry name" value="HELICASE_CTER"/>
    <property type="match status" value="1"/>
</dbReference>
<dbReference type="SUPFAM" id="SSF52540">
    <property type="entry name" value="P-loop containing nucleoside triphosphate hydrolases"/>
    <property type="match status" value="1"/>
</dbReference>
<dbReference type="CDD" id="cd18789">
    <property type="entry name" value="SF2_C_XPB"/>
    <property type="match status" value="1"/>
</dbReference>
<feature type="domain" description="Helicase ATP-binding" evidence="10">
    <location>
        <begin position="196"/>
        <end position="352"/>
    </location>
</feature>
<evidence type="ECO:0000313" key="13">
    <source>
        <dbReference type="Proteomes" id="UP000641910"/>
    </source>
</evidence>
<dbReference type="RefSeq" id="WP_121874164.1">
    <property type="nucleotide sequence ID" value="NZ_JACEIS010000002.1"/>
</dbReference>
<dbReference type="PROSITE" id="PS51192">
    <property type="entry name" value="HELICASE_ATP_BIND_1"/>
    <property type="match status" value="1"/>
</dbReference>
<keyword evidence="3" id="KW-0378">Hydrolase</keyword>
<dbReference type="SMART" id="SM00487">
    <property type="entry name" value="DEXDc"/>
    <property type="match status" value="1"/>
</dbReference>
<keyword evidence="6" id="KW-0413">Isomerase</keyword>
<dbReference type="EC" id="5.6.2.4" evidence="8"/>
<dbReference type="Pfam" id="PF04851">
    <property type="entry name" value="ResIII"/>
    <property type="match status" value="1"/>
</dbReference>
<organism evidence="12 13">
    <name type="scientific">Thermoactinomyces vulgaris</name>
    <dbReference type="NCBI Taxonomy" id="2026"/>
    <lineage>
        <taxon>Bacteria</taxon>
        <taxon>Bacillati</taxon>
        <taxon>Bacillota</taxon>
        <taxon>Bacilli</taxon>
        <taxon>Bacillales</taxon>
        <taxon>Thermoactinomycetaceae</taxon>
        <taxon>Thermoactinomyces</taxon>
    </lineage>
</organism>
<proteinExistence type="inferred from homology"/>
<reference evidence="12 13" key="1">
    <citation type="submission" date="2020-12" db="EMBL/GenBank/DDBJ databases">
        <title>WGS of Thermoactinomyces spp.</title>
        <authorList>
            <person name="Cheng K."/>
        </authorList>
    </citation>
    <scope>NUCLEOTIDE SEQUENCE [LARGE SCALE GENOMIC DNA]</scope>
    <source>
        <strain evidence="13">CICC 10650\ACCC 41061</strain>
    </source>
</reference>
<dbReference type="InterPro" id="IPR014001">
    <property type="entry name" value="Helicase_ATP-bd"/>
</dbReference>
<evidence type="ECO:0000256" key="4">
    <source>
        <dbReference type="ARBA" id="ARBA00022806"/>
    </source>
</evidence>
<dbReference type="NCBIfam" id="NF045503">
    <property type="entry name" value="repair_heli_XPB"/>
    <property type="match status" value="1"/>
</dbReference>
<protein>
    <recommendedName>
        <fullName evidence="8">DNA 3'-5' helicase</fullName>
        <ecNumber evidence="8">5.6.2.4</ecNumber>
    </recommendedName>
</protein>
<comment type="catalytic activity">
    <reaction evidence="7">
        <text>Couples ATP hydrolysis with the unwinding of duplex DNA by translocating in the 3'-5' direction.</text>
        <dbReference type="EC" id="5.6.2.4"/>
    </reaction>
</comment>
<evidence type="ECO:0000259" key="11">
    <source>
        <dbReference type="PROSITE" id="PS51194"/>
    </source>
</evidence>
<evidence type="ECO:0000256" key="7">
    <source>
        <dbReference type="ARBA" id="ARBA00034617"/>
    </source>
</evidence>
<evidence type="ECO:0000256" key="1">
    <source>
        <dbReference type="ARBA" id="ARBA00006637"/>
    </source>
</evidence>
<dbReference type="Pfam" id="PF16203">
    <property type="entry name" value="ERCC3_RAD25_C"/>
    <property type="match status" value="1"/>
</dbReference>
<comment type="similarity">
    <text evidence="1">Belongs to the helicase family. RAD25/XPB subfamily.</text>
</comment>
<dbReference type="InterPro" id="IPR050615">
    <property type="entry name" value="ATP-dep_DNA_Helicase"/>
</dbReference>
<dbReference type="Pfam" id="PF13625">
    <property type="entry name" value="Helicase_C_3"/>
    <property type="match status" value="1"/>
</dbReference>
<dbReference type="SMART" id="SM00490">
    <property type="entry name" value="HELICc"/>
    <property type="match status" value="1"/>
</dbReference>
<gene>
    <name evidence="12" type="ORF">I8U22_07085</name>
</gene>
<evidence type="ECO:0000313" key="12">
    <source>
        <dbReference type="EMBL" id="MBH8588584.1"/>
    </source>
</evidence>
<sequence length="552" mass="63426">MAFKPLIVRDNGIILAEKRAPGIQDVIQKLDQFARCVKETDVLYTYRWDECSLWQAAADGSDPDSLVMWLRQHAKFPLSSGLVQKIKTEMKRFGLIRFEKDSKETFLLMCPEEKIIRRIKQLSEIMKCILQKNKNTLVIPMEYRGLLKKKCVDWGYPPLDAIGSSEGAQLSLRLKTHPSFPGLRQYQQQAVDAFCHPEQSWRTSGVILLPCGSGKTVVGLGIMEKIQKETLILTPNVTSCRQWIRELKEKTDLPEEWIGEYTSLTKNIAPVTVTTYQMLTKRDGKTGAFLHMHLFSKRDWGLIIYDEVHLLPAPVFRVTAGLQAKRRLGLTAALIREDGREKDVFSLIGPVIYASRWKEMEEGGWISEAVCHEVRVPLSDSLKEVYQTAEKRHRYRLAAENPLKQEVLQEILKKHQGEQILVIGQYVDQLKALAERFDAPLITGSTPQPEREEWYRKFRKKEISVLFVSKVANMAIDLPDAKVAVQVSGTFGSRQEEAQRLGRILRPKANGQKAYFYQLVTQDTVDQEYAWQRQTFLREKGYNYFVVKWGGT</sequence>
<dbReference type="InterPro" id="IPR001650">
    <property type="entry name" value="Helicase_C-like"/>
</dbReference>
<evidence type="ECO:0000256" key="2">
    <source>
        <dbReference type="ARBA" id="ARBA00022741"/>
    </source>
</evidence>
<keyword evidence="5" id="KW-0067">ATP-binding</keyword>
<dbReference type="PRINTS" id="PR00851">
    <property type="entry name" value="XRODRMPGMNTB"/>
</dbReference>
<evidence type="ECO:0000256" key="9">
    <source>
        <dbReference type="ARBA" id="ARBA00048988"/>
    </source>
</evidence>
<keyword evidence="2" id="KW-0547">Nucleotide-binding</keyword>
<dbReference type="Proteomes" id="UP000641910">
    <property type="component" value="Unassembled WGS sequence"/>
</dbReference>
<dbReference type="InterPro" id="IPR032830">
    <property type="entry name" value="XPB/Ssl2_N"/>
</dbReference>
<dbReference type="InterPro" id="IPR032438">
    <property type="entry name" value="ERCC3_RAD25_C"/>
</dbReference>
<comment type="catalytic activity">
    <reaction evidence="9">
        <text>ATP + H2O = ADP + phosphate + H(+)</text>
        <dbReference type="Rhea" id="RHEA:13065"/>
        <dbReference type="ChEBI" id="CHEBI:15377"/>
        <dbReference type="ChEBI" id="CHEBI:15378"/>
        <dbReference type="ChEBI" id="CHEBI:30616"/>
        <dbReference type="ChEBI" id="CHEBI:43474"/>
        <dbReference type="ChEBI" id="CHEBI:456216"/>
        <dbReference type="EC" id="5.6.2.4"/>
    </reaction>
</comment>
<dbReference type="EMBL" id="JAECVU010000003">
    <property type="protein sequence ID" value="MBH8588584.1"/>
    <property type="molecule type" value="Genomic_DNA"/>
</dbReference>
<dbReference type="PANTHER" id="PTHR11274">
    <property type="entry name" value="RAD25/XP-B DNA REPAIR HELICASE"/>
    <property type="match status" value="1"/>
</dbReference>